<dbReference type="PANTHER" id="PTHR22691">
    <property type="entry name" value="YEAST SPT2-RELATED"/>
    <property type="match status" value="1"/>
</dbReference>
<dbReference type="GO" id="GO:0003677">
    <property type="term" value="F:DNA binding"/>
    <property type="evidence" value="ECO:0007669"/>
    <property type="project" value="TreeGrafter"/>
</dbReference>
<evidence type="ECO:0000256" key="4">
    <source>
        <dbReference type="SAM" id="MobiDB-lite"/>
    </source>
</evidence>
<evidence type="ECO:0000256" key="2">
    <source>
        <dbReference type="ARBA" id="ARBA00023054"/>
    </source>
</evidence>
<dbReference type="Proteomes" id="UP000243459">
    <property type="component" value="Chromosome 9"/>
</dbReference>
<feature type="region of interest" description="Disordered" evidence="4">
    <location>
        <begin position="109"/>
        <end position="143"/>
    </location>
</feature>
<feature type="compositionally biased region" description="Basic and acidic residues" evidence="4">
    <location>
        <begin position="74"/>
        <end position="83"/>
    </location>
</feature>
<dbReference type="EMBL" id="CM007389">
    <property type="protein sequence ID" value="ONK58490.1"/>
    <property type="molecule type" value="Genomic_DNA"/>
</dbReference>
<feature type="region of interest" description="Disordered" evidence="4">
    <location>
        <begin position="1"/>
        <end position="45"/>
    </location>
</feature>
<feature type="compositionally biased region" description="Polar residues" evidence="4">
    <location>
        <begin position="117"/>
        <end position="126"/>
    </location>
</feature>
<evidence type="ECO:0000256" key="3">
    <source>
        <dbReference type="SAM" id="Coils"/>
    </source>
</evidence>
<proteinExistence type="inferred from homology"/>
<evidence type="ECO:0008006" key="7">
    <source>
        <dbReference type="Google" id="ProtNLM"/>
    </source>
</evidence>
<comment type="similarity">
    <text evidence="1">Belongs to the SPT2 family.</text>
</comment>
<feature type="compositionally biased region" description="Polar residues" evidence="4">
    <location>
        <begin position="313"/>
        <end position="324"/>
    </location>
</feature>
<gene>
    <name evidence="5" type="ORF">A4U43_C09F13580</name>
</gene>
<feature type="compositionally biased region" description="Acidic residues" evidence="4">
    <location>
        <begin position="11"/>
        <end position="39"/>
    </location>
</feature>
<keyword evidence="2 3" id="KW-0175">Coiled coil</keyword>
<dbReference type="Gramene" id="ONK58490">
    <property type="protein sequence ID" value="ONK58490"/>
    <property type="gene ID" value="A4U43_C09F13580"/>
</dbReference>
<dbReference type="Pfam" id="PF08243">
    <property type="entry name" value="SPT2"/>
    <property type="match status" value="1"/>
</dbReference>
<reference evidence="6" key="1">
    <citation type="journal article" date="2017" name="Nat. Commun.">
        <title>The asparagus genome sheds light on the origin and evolution of a young Y chromosome.</title>
        <authorList>
            <person name="Harkess A."/>
            <person name="Zhou J."/>
            <person name="Xu C."/>
            <person name="Bowers J.E."/>
            <person name="Van der Hulst R."/>
            <person name="Ayyampalayam S."/>
            <person name="Mercati F."/>
            <person name="Riccardi P."/>
            <person name="McKain M.R."/>
            <person name="Kakrana A."/>
            <person name="Tang H."/>
            <person name="Ray J."/>
            <person name="Groenendijk J."/>
            <person name="Arikit S."/>
            <person name="Mathioni S.M."/>
            <person name="Nakano M."/>
            <person name="Shan H."/>
            <person name="Telgmann-Rauber A."/>
            <person name="Kanno A."/>
            <person name="Yue Z."/>
            <person name="Chen H."/>
            <person name="Li W."/>
            <person name="Chen Y."/>
            <person name="Xu X."/>
            <person name="Zhang Y."/>
            <person name="Luo S."/>
            <person name="Chen H."/>
            <person name="Gao J."/>
            <person name="Mao Z."/>
            <person name="Pires J.C."/>
            <person name="Luo M."/>
            <person name="Kudrna D."/>
            <person name="Wing R.A."/>
            <person name="Meyers B.C."/>
            <person name="Yi K."/>
            <person name="Kong H."/>
            <person name="Lavrijsen P."/>
            <person name="Sunseri F."/>
            <person name="Falavigna A."/>
            <person name="Ye Y."/>
            <person name="Leebens-Mack J.H."/>
            <person name="Chen G."/>
        </authorList>
    </citation>
    <scope>NUCLEOTIDE SEQUENCE [LARGE SCALE GENOMIC DNA]</scope>
    <source>
        <strain evidence="6">cv. DH0086</strain>
    </source>
</reference>
<dbReference type="SMART" id="SM00784">
    <property type="entry name" value="SPT2"/>
    <property type="match status" value="1"/>
</dbReference>
<dbReference type="OMA" id="SISELWI"/>
<feature type="region of interest" description="Disordered" evidence="4">
    <location>
        <begin position="197"/>
        <end position="369"/>
    </location>
</feature>
<dbReference type="GO" id="GO:0006334">
    <property type="term" value="P:nucleosome assembly"/>
    <property type="evidence" value="ECO:0007669"/>
    <property type="project" value="TreeGrafter"/>
</dbReference>
<dbReference type="GO" id="GO:0006360">
    <property type="term" value="P:transcription by RNA polymerase I"/>
    <property type="evidence" value="ECO:0007669"/>
    <property type="project" value="TreeGrafter"/>
</dbReference>
<accession>A0A5P1E7F2</accession>
<dbReference type="AlphaFoldDB" id="A0A5P1E7F2"/>
<sequence>MSSHYRLRNEDEYEDYDEYEEYASGEEQEEEEEEEEEPPNQEQQEFLKLREELKEKFRQKLKKETAGHLGHRSLLQEKKRTAPKDNFGSFFGPSRPVIASRVIEERRSIRETEHITSRNTNPSSGNVKGAYSSSDKKTSVHKQQPKVINEALPGDYFILAAQMMLTFLDTKEERATSSKTSISELWILLILEDGRQAQPPASRKPQMAKPARPVPNGHVLKNPATKSLQSQSEVGPVKSSSLIRSKLATAEPKKIANGGSGSGRPVERKPLPSKIPAQSLGTSRHPGTIRPPAKVTSAVHHSSAQRNHYPEQRSPSQSLNNGKPTASKPLPSSKSQPPKKIPPPQDSHDDRLKKKPMKRRLDESDDEDAIGMIRKLFRYDPNKYAAVDDDVSDMEADFREIQKEERRSAKIARKEDEEQLRLIEEEERRERMRKKQKLRR</sequence>
<keyword evidence="6" id="KW-1185">Reference proteome</keyword>
<evidence type="ECO:0000313" key="5">
    <source>
        <dbReference type="EMBL" id="ONK58490.1"/>
    </source>
</evidence>
<evidence type="ECO:0000256" key="1">
    <source>
        <dbReference type="ARBA" id="ARBA00006461"/>
    </source>
</evidence>
<organism evidence="5 6">
    <name type="scientific">Asparagus officinalis</name>
    <name type="common">Garden asparagus</name>
    <dbReference type="NCBI Taxonomy" id="4686"/>
    <lineage>
        <taxon>Eukaryota</taxon>
        <taxon>Viridiplantae</taxon>
        <taxon>Streptophyta</taxon>
        <taxon>Embryophyta</taxon>
        <taxon>Tracheophyta</taxon>
        <taxon>Spermatophyta</taxon>
        <taxon>Magnoliopsida</taxon>
        <taxon>Liliopsida</taxon>
        <taxon>Asparagales</taxon>
        <taxon>Asparagaceae</taxon>
        <taxon>Asparagoideae</taxon>
        <taxon>Asparagus</taxon>
    </lineage>
</organism>
<evidence type="ECO:0000313" key="6">
    <source>
        <dbReference type="Proteomes" id="UP000243459"/>
    </source>
</evidence>
<feature type="coiled-coil region" evidence="3">
    <location>
        <begin position="406"/>
        <end position="435"/>
    </location>
</feature>
<protein>
    <recommendedName>
        <fullName evidence="7">Protein SPT2 homolog</fullName>
    </recommendedName>
</protein>
<dbReference type="GO" id="GO:0005730">
    <property type="term" value="C:nucleolus"/>
    <property type="evidence" value="ECO:0007669"/>
    <property type="project" value="TreeGrafter"/>
</dbReference>
<feature type="compositionally biased region" description="Polar residues" evidence="4">
    <location>
        <begin position="224"/>
        <end position="243"/>
    </location>
</feature>
<dbReference type="InterPro" id="IPR013256">
    <property type="entry name" value="Chromatin_SPT2"/>
</dbReference>
<feature type="compositionally biased region" description="Low complexity" evidence="4">
    <location>
        <begin position="327"/>
        <end position="338"/>
    </location>
</feature>
<dbReference type="PANTHER" id="PTHR22691:SF8">
    <property type="entry name" value="PROTEIN SPT2 HOMOLOG"/>
    <property type="match status" value="1"/>
</dbReference>
<name>A0A5P1E7F2_ASPOF</name>
<dbReference type="GO" id="GO:0042393">
    <property type="term" value="F:histone binding"/>
    <property type="evidence" value="ECO:0007669"/>
    <property type="project" value="TreeGrafter"/>
</dbReference>
<feature type="region of interest" description="Disordered" evidence="4">
    <location>
        <begin position="59"/>
        <end position="91"/>
    </location>
</feature>